<dbReference type="RefSeq" id="WP_097128132.1">
    <property type="nucleotide sequence ID" value="NZ_OCNH01000003.1"/>
</dbReference>
<dbReference type="EMBL" id="OCNH01000003">
    <property type="protein sequence ID" value="SOD92939.1"/>
    <property type="molecule type" value="Genomic_DNA"/>
</dbReference>
<dbReference type="Proteomes" id="UP000219452">
    <property type="component" value="Unassembled WGS sequence"/>
</dbReference>
<organism evidence="1 2">
    <name type="scientific">Spirosoma fluviale</name>
    <dbReference type="NCBI Taxonomy" id="1597977"/>
    <lineage>
        <taxon>Bacteria</taxon>
        <taxon>Pseudomonadati</taxon>
        <taxon>Bacteroidota</taxon>
        <taxon>Cytophagia</taxon>
        <taxon>Cytophagales</taxon>
        <taxon>Cytophagaceae</taxon>
        <taxon>Spirosoma</taxon>
    </lineage>
</organism>
<name>A0A286GCT8_9BACT</name>
<evidence type="ECO:0000313" key="2">
    <source>
        <dbReference type="Proteomes" id="UP000219452"/>
    </source>
</evidence>
<gene>
    <name evidence="1" type="ORF">SAMN06269250_4270</name>
</gene>
<dbReference type="Gene3D" id="3.10.450.40">
    <property type="match status" value="1"/>
</dbReference>
<protein>
    <recommendedName>
        <fullName evidence="3">DUF3223 domain-containing protein</fullName>
    </recommendedName>
</protein>
<sequence length="258" mass="30032">MRKSIKIGQKVFKFKKDALAYYKAILNSYNFGESLNDSDYEAIVDLLSYDYFNSLAADEASEEENRELLEMDENNADENQESISIIDVQVARVQFNTKCFEVFFNDDTSEYISYIILINNKKYDPEKLFYTACRNSVHLDIHLVKQGYFDSYSVKGQVKCQETGILSKWTELVVDHRQPNTFSIIVDRFKEVKNTDLETIEYASNDQNQIIFKDDNLTQSFKAYHKSKANLRVVRKECNSSRIAMARVKKTAKDLTIK</sequence>
<accession>A0A286GCT8</accession>
<evidence type="ECO:0008006" key="3">
    <source>
        <dbReference type="Google" id="ProtNLM"/>
    </source>
</evidence>
<keyword evidence="2" id="KW-1185">Reference proteome</keyword>
<dbReference type="Pfam" id="PF11523">
    <property type="entry name" value="DUF3223"/>
    <property type="match status" value="1"/>
</dbReference>
<dbReference type="OrthoDB" id="892817at2"/>
<reference evidence="2" key="1">
    <citation type="submission" date="2017-09" db="EMBL/GenBank/DDBJ databases">
        <authorList>
            <person name="Varghese N."/>
            <person name="Submissions S."/>
        </authorList>
    </citation>
    <scope>NUCLEOTIDE SEQUENCE [LARGE SCALE GENOMIC DNA]</scope>
    <source>
        <strain evidence="2">DSM 29961</strain>
    </source>
</reference>
<evidence type="ECO:0000313" key="1">
    <source>
        <dbReference type="EMBL" id="SOD92939.1"/>
    </source>
</evidence>
<proteinExistence type="predicted"/>
<dbReference type="AlphaFoldDB" id="A0A286GCT8"/>